<reference evidence="4" key="1">
    <citation type="journal article" date="2023" name="Mol. Phylogenet. Evol.">
        <title>Genome-scale phylogeny and comparative genomics of the fungal order Sordariales.</title>
        <authorList>
            <person name="Hensen N."/>
            <person name="Bonometti L."/>
            <person name="Westerberg I."/>
            <person name="Brannstrom I.O."/>
            <person name="Guillou S."/>
            <person name="Cros-Aarteil S."/>
            <person name="Calhoun S."/>
            <person name="Haridas S."/>
            <person name="Kuo A."/>
            <person name="Mondo S."/>
            <person name="Pangilinan J."/>
            <person name="Riley R."/>
            <person name="LaButti K."/>
            <person name="Andreopoulos B."/>
            <person name="Lipzen A."/>
            <person name="Chen C."/>
            <person name="Yan M."/>
            <person name="Daum C."/>
            <person name="Ng V."/>
            <person name="Clum A."/>
            <person name="Steindorff A."/>
            <person name="Ohm R.A."/>
            <person name="Martin F."/>
            <person name="Silar P."/>
            <person name="Natvig D.O."/>
            <person name="Lalanne C."/>
            <person name="Gautier V."/>
            <person name="Ament-Velasquez S.L."/>
            <person name="Kruys A."/>
            <person name="Hutchinson M.I."/>
            <person name="Powell A.J."/>
            <person name="Barry K."/>
            <person name="Miller A.N."/>
            <person name="Grigoriev I.V."/>
            <person name="Debuchy R."/>
            <person name="Gladieux P."/>
            <person name="Hiltunen Thoren M."/>
            <person name="Johannesson H."/>
        </authorList>
    </citation>
    <scope>NUCLEOTIDE SEQUENCE</scope>
    <source>
        <strain evidence="4">CBS 958.72</strain>
    </source>
</reference>
<keyword evidence="1" id="KW-0677">Repeat</keyword>
<dbReference type="PANTHER" id="PTHR24123">
    <property type="entry name" value="ANKYRIN REPEAT-CONTAINING"/>
    <property type="match status" value="1"/>
</dbReference>
<dbReference type="PROSITE" id="PS50297">
    <property type="entry name" value="ANK_REP_REGION"/>
    <property type="match status" value="1"/>
</dbReference>
<evidence type="ECO:0000256" key="3">
    <source>
        <dbReference type="PROSITE-ProRule" id="PRU00023"/>
    </source>
</evidence>
<dbReference type="Pfam" id="PF12796">
    <property type="entry name" value="Ank_2"/>
    <property type="match status" value="1"/>
</dbReference>
<dbReference type="SMART" id="SM00248">
    <property type="entry name" value="ANK"/>
    <property type="match status" value="13"/>
</dbReference>
<dbReference type="PROSITE" id="PS50088">
    <property type="entry name" value="ANK_REPEAT"/>
    <property type="match status" value="1"/>
</dbReference>
<dbReference type="InterPro" id="IPR036770">
    <property type="entry name" value="Ankyrin_rpt-contain_sf"/>
</dbReference>
<sequence>MASYTGHDVRARLQELASDCGVHPVTAPISPASPPPTVRRPDDDFNAEELLKRQRLNASADKSQGGLKRVFNTNPSKKTWEPQELLEALEAHVSNRGSPGIAEAIIAKLLAAGGNINNQSNVKNRSSLLPRKRSMELMQPRRTLRKAIENRQHDMVAVLARYADSQTLDVAFQAAIQSGDVAMVQMLLYRGANAANTQDGLDSFRQLCILGGYADLIGLILQSPGKPSLEWLSMCMVDAARKGCFETVLRLSRASANGNHNTAEALRTAIAQRRLDISLAILTGDNPPIAGSPGLMQSFTDLFERSKVGPKEKLILAEAFLCAGAFGDPVSEALSQACKTESHDMINLLVAYGASLEYQDASILRHAISRGQTGLMNLLLTENSTLSATSASECVRVIPKAIAPEERHALLSMLLRKGAAGTALHDALIDAVQAGDIQSVELLVTPFFPGSRHPSNPDTRNGNRGMVYSRHEMASVDHKNGLALVNAIRMGSLPMVKKLLVGKPSTDTLSLVFPETRYLLANDRYLMTECLLSAGVGGPCLSIALDQAIADQSSRRDEHLISLLLRHNADVNFNDGAGILSAIAIKDITLLETLLKNRPSPQTTAAALARAVLVDDKRTRYQMLRLLVGAGAGLEGTEGSEALIHLLAEKEIDMPPVKVLLEHGRVDANFDKGKPVNLAVNNPNPAVLELVLQHGKPTLAALNLGLMALCDMHTDANKVVKVKSILQRSRHQESLDAALHKEAEMLSKMPHDQRILAVFQSLISAGANPNTNQAAVLCLVVRAADTPLSDLLFKTTITTESVALALRHSLNIQNPGDRLVFTRTLIEAGAPAFETNRALAYAIDTYAGDDKQPCDISLINLLAGHADSTDGEAVTRALKKERMDLVSLVLDRTPKKYDITVLGKLFLDAMKLQNRETRIAICTALVKRGVSDATGTLSDALQTAASDGDVALGAFLIEHGARPEHKDGQAVVEACRSGAPAVLKMLLGSKVAMQKQTLERGFQAATEIGDLKRRGDVFRLLLKKGVNGEVVDEQLVSAAKFGDDGEALVRLLLEFGASVDYNSGDAIWNATRSTFMGSLKLMLGVERVSDRQQNPSSDTLLKALKASRKLSREPRYQVVEWLFQVGLPITEILHTALNKVVKDDPDLRLIRLMLKNGASPLANGCQTLTDAAQLLLVDVLAVLLEFDIPAKDVSWAFQQAFTPETSSTWLTEQGFQIAKMLLEKGAEGESLSLALSTAIDSYGSHNDEIARRFGSLLLHNKADVSYQDGLVVQKAAKIADSELIQQVLERKPDSRAISMAFPYIFDADLSEEDTLLLVTLFAEYHDGEERLDPLYTPPGSVPVIFRALAKFPRSAKMLQTLLYAGFYHDQVTNMRVVDEIDEDEQVTLLFWALFQPQKRVSSSVIELLIERRAKVNFVTALSKMTPLMLAIKANRLDLVKLLLLEGAEVDVADITENTPMTMATKIGGDLGYSMISMILTAEPSVNDGSLHNAARELNVKTMSLLIEHGHEVDFPSHLHDGRSALGEICFKAAHAGPISPAQEKVMVKAMSLLIQHGSDLKIKLKGKTVLHLALESKDPIPTTRALLKVGMWKHINESYNHFDDGTYTYSPSQYVARVMKQSDMTSELLNLLHANRALDVFYANEGAQPAGSVNLPEELLRAERERRAHEVALARTKEIAQIQNQIYLTRAEMEDARARRQHEDMIGGIKARQMIEDEGFAAELRRRNAEREAAIAHEQQLTQAGLTRARLVADSELQLESKRQHNMIEWEQSLAAQQVANAKQLSALRIKEREAIERFDSASDARTVKRITEHKKLVDSQSSLAAKLASGGVDQRRQIGYITGELD</sequence>
<dbReference type="InterPro" id="IPR002110">
    <property type="entry name" value="Ankyrin_rpt"/>
</dbReference>
<gene>
    <name evidence="4" type="ORF">B0T24DRAFT_528469</name>
</gene>
<keyword evidence="5" id="KW-1185">Reference proteome</keyword>
<evidence type="ECO:0000256" key="2">
    <source>
        <dbReference type="ARBA" id="ARBA00023043"/>
    </source>
</evidence>
<feature type="repeat" description="ANK" evidence="3">
    <location>
        <begin position="1422"/>
        <end position="1454"/>
    </location>
</feature>
<dbReference type="SUPFAM" id="SSF48403">
    <property type="entry name" value="Ankyrin repeat"/>
    <property type="match status" value="4"/>
</dbReference>
<evidence type="ECO:0000313" key="5">
    <source>
        <dbReference type="Proteomes" id="UP001287356"/>
    </source>
</evidence>
<evidence type="ECO:0000256" key="1">
    <source>
        <dbReference type="ARBA" id="ARBA00022737"/>
    </source>
</evidence>
<reference evidence="4" key="2">
    <citation type="submission" date="2023-06" db="EMBL/GenBank/DDBJ databases">
        <authorList>
            <consortium name="Lawrence Berkeley National Laboratory"/>
            <person name="Haridas S."/>
            <person name="Hensen N."/>
            <person name="Bonometti L."/>
            <person name="Westerberg I."/>
            <person name="Brannstrom I.O."/>
            <person name="Guillou S."/>
            <person name="Cros-Aarteil S."/>
            <person name="Calhoun S."/>
            <person name="Kuo A."/>
            <person name="Mondo S."/>
            <person name="Pangilinan J."/>
            <person name="Riley R."/>
            <person name="Labutti K."/>
            <person name="Andreopoulos B."/>
            <person name="Lipzen A."/>
            <person name="Chen C."/>
            <person name="Yanf M."/>
            <person name="Daum C."/>
            <person name="Ng V."/>
            <person name="Clum A."/>
            <person name="Steindorff A."/>
            <person name="Ohm R."/>
            <person name="Martin F."/>
            <person name="Silar P."/>
            <person name="Natvig D."/>
            <person name="Lalanne C."/>
            <person name="Gautier V."/>
            <person name="Ament-Velasquez S.L."/>
            <person name="Kruys A."/>
            <person name="Hutchinson M.I."/>
            <person name="Powell A.J."/>
            <person name="Barry K."/>
            <person name="Miller A.N."/>
            <person name="Grigoriev I.V."/>
            <person name="Debuchy R."/>
            <person name="Gladieux P."/>
            <person name="Thoren M.H."/>
            <person name="Johannesson H."/>
        </authorList>
    </citation>
    <scope>NUCLEOTIDE SEQUENCE</scope>
    <source>
        <strain evidence="4">CBS 958.72</strain>
    </source>
</reference>
<comment type="caution">
    <text evidence="4">The sequence shown here is derived from an EMBL/GenBank/DDBJ whole genome shotgun (WGS) entry which is preliminary data.</text>
</comment>
<dbReference type="Proteomes" id="UP001287356">
    <property type="component" value="Unassembled WGS sequence"/>
</dbReference>
<evidence type="ECO:0000313" key="4">
    <source>
        <dbReference type="EMBL" id="KAK3374353.1"/>
    </source>
</evidence>
<proteinExistence type="predicted"/>
<protein>
    <recommendedName>
        <fullName evidence="6">Ankyrin repeat containing protein</fullName>
    </recommendedName>
</protein>
<dbReference type="EMBL" id="JAULSN010000004">
    <property type="protein sequence ID" value="KAK3374353.1"/>
    <property type="molecule type" value="Genomic_DNA"/>
</dbReference>
<dbReference type="PANTHER" id="PTHR24123:SF142">
    <property type="entry name" value="ANKYRIN"/>
    <property type="match status" value="1"/>
</dbReference>
<dbReference type="Gene3D" id="1.25.40.20">
    <property type="entry name" value="Ankyrin repeat-containing domain"/>
    <property type="match status" value="6"/>
</dbReference>
<evidence type="ECO:0008006" key="6">
    <source>
        <dbReference type="Google" id="ProtNLM"/>
    </source>
</evidence>
<keyword evidence="2 3" id="KW-0040">ANK repeat</keyword>
<dbReference type="InterPro" id="IPR051165">
    <property type="entry name" value="Multifunctional_ANK_Repeat"/>
</dbReference>
<name>A0AAE0N8W1_9PEZI</name>
<accession>A0AAE0N8W1</accession>
<organism evidence="4 5">
    <name type="scientific">Lasiosphaeria ovina</name>
    <dbReference type="NCBI Taxonomy" id="92902"/>
    <lineage>
        <taxon>Eukaryota</taxon>
        <taxon>Fungi</taxon>
        <taxon>Dikarya</taxon>
        <taxon>Ascomycota</taxon>
        <taxon>Pezizomycotina</taxon>
        <taxon>Sordariomycetes</taxon>
        <taxon>Sordariomycetidae</taxon>
        <taxon>Sordariales</taxon>
        <taxon>Lasiosphaeriaceae</taxon>
        <taxon>Lasiosphaeria</taxon>
    </lineage>
</organism>